<proteinExistence type="predicted"/>
<gene>
    <name evidence="2" type="primary">Aste57867_17228</name>
    <name evidence="1" type="ORF">As57867_017169</name>
    <name evidence="2" type="ORF">ASTE57867_17228</name>
</gene>
<name>A0A485L8M8_9STRA</name>
<dbReference type="OrthoDB" id="73863at2759"/>
<accession>A0A485L8M8</accession>
<reference evidence="2 3" key="1">
    <citation type="submission" date="2019-03" db="EMBL/GenBank/DDBJ databases">
        <authorList>
            <person name="Gaulin E."/>
            <person name="Dumas B."/>
        </authorList>
    </citation>
    <scope>NUCLEOTIDE SEQUENCE [LARGE SCALE GENOMIC DNA]</scope>
    <source>
        <strain evidence="2">CBS 568.67</strain>
    </source>
</reference>
<organism evidence="2 3">
    <name type="scientific">Aphanomyces stellatus</name>
    <dbReference type="NCBI Taxonomy" id="120398"/>
    <lineage>
        <taxon>Eukaryota</taxon>
        <taxon>Sar</taxon>
        <taxon>Stramenopiles</taxon>
        <taxon>Oomycota</taxon>
        <taxon>Saprolegniomycetes</taxon>
        <taxon>Saprolegniales</taxon>
        <taxon>Verrucalvaceae</taxon>
        <taxon>Aphanomyces</taxon>
    </lineage>
</organism>
<dbReference type="Proteomes" id="UP000332933">
    <property type="component" value="Unassembled WGS sequence"/>
</dbReference>
<evidence type="ECO:0000313" key="2">
    <source>
        <dbReference type="EMBL" id="VFT93985.1"/>
    </source>
</evidence>
<evidence type="ECO:0000313" key="3">
    <source>
        <dbReference type="Proteomes" id="UP000332933"/>
    </source>
</evidence>
<evidence type="ECO:0000313" key="1">
    <source>
        <dbReference type="EMBL" id="KAF0691583.1"/>
    </source>
</evidence>
<reference evidence="1" key="2">
    <citation type="submission" date="2019-06" db="EMBL/GenBank/DDBJ databases">
        <title>Genomics analysis of Aphanomyces spp. identifies a new class of oomycete effector associated with host adaptation.</title>
        <authorList>
            <person name="Gaulin E."/>
        </authorList>
    </citation>
    <scope>NUCLEOTIDE SEQUENCE</scope>
    <source>
        <strain evidence="1">CBS 578.67</strain>
    </source>
</reference>
<protein>
    <submittedName>
        <fullName evidence="2">Aste57867_17228 protein</fullName>
    </submittedName>
</protein>
<dbReference type="EMBL" id="CAADRA010006080">
    <property type="protein sequence ID" value="VFT93985.1"/>
    <property type="molecule type" value="Genomic_DNA"/>
</dbReference>
<dbReference type="EMBL" id="VJMH01006059">
    <property type="protein sequence ID" value="KAF0691583.1"/>
    <property type="molecule type" value="Genomic_DNA"/>
</dbReference>
<dbReference type="AlphaFoldDB" id="A0A485L8M8"/>
<keyword evidence="3" id="KW-1185">Reference proteome</keyword>
<sequence>MVSHSIYSQPTSIHDLTCKYSYKKCHHYRTTKRNGTLHTLCEYHRVKANTLQQVYAKKKKEAALDGNSRSAVMLVLPTSNSYVLDNLGLVSESWLRQIDFSMPCYLTDDDVKAIQELF</sequence>